<sequence length="299" mass="32655">MDKSRRGSATENRVYVSGLSAHAFADQDDTAGALVYADPPKRYDVSQQNPSGPTGPAVPPILAELLRASGLPQRRQALSFTLQRLGLSWLGYARMTCAGGRATPIALCSAHEDESWVRRYLAAQYWRIDPRLPAAASASLPLLWETQGLRQMGGQPASLTLLRFVADLEATGARAGITVSVPSGTGADRYFITLTSTTLQVESLYEVLQPATLLALAVHDFYSRYTVPPVHPAGPEGQVTPIQRRILQALRRGLSDKEIAAVVQTTRANVDYHMRKLRKRFSVQNRVQLLQVAQGLVPV</sequence>
<dbReference type="AlphaFoldDB" id="A0A0G3BWJ7"/>
<name>A0A0G3BWJ7_9BURK</name>
<feature type="domain" description="HTH luxR-type" evidence="4">
    <location>
        <begin position="232"/>
        <end position="297"/>
    </location>
</feature>
<keyword evidence="6" id="KW-1185">Reference proteome</keyword>
<dbReference type="RefSeq" id="WP_047196166.1">
    <property type="nucleotide sequence ID" value="NZ_CP011371.1"/>
</dbReference>
<evidence type="ECO:0000256" key="2">
    <source>
        <dbReference type="ARBA" id="ARBA00023125"/>
    </source>
</evidence>
<dbReference type="InterPro" id="IPR036388">
    <property type="entry name" value="WH-like_DNA-bd_sf"/>
</dbReference>
<evidence type="ECO:0000259" key="4">
    <source>
        <dbReference type="PROSITE" id="PS50043"/>
    </source>
</evidence>
<dbReference type="SUPFAM" id="SSF75516">
    <property type="entry name" value="Pheromone-binding domain of LuxR-like quorum-sensing transcription factors"/>
    <property type="match status" value="1"/>
</dbReference>
<dbReference type="InterPro" id="IPR000792">
    <property type="entry name" value="Tscrpt_reg_LuxR_C"/>
</dbReference>
<dbReference type="GO" id="GO:0003677">
    <property type="term" value="F:DNA binding"/>
    <property type="evidence" value="ECO:0007669"/>
    <property type="project" value="UniProtKB-KW"/>
</dbReference>
<dbReference type="Proteomes" id="UP000035352">
    <property type="component" value="Chromosome"/>
</dbReference>
<evidence type="ECO:0000256" key="1">
    <source>
        <dbReference type="ARBA" id="ARBA00023015"/>
    </source>
</evidence>
<dbReference type="EMBL" id="CP011371">
    <property type="protein sequence ID" value="AKJ30910.1"/>
    <property type="molecule type" value="Genomic_DNA"/>
</dbReference>
<dbReference type="STRING" id="413882.AAW51_4219"/>
<dbReference type="InterPro" id="IPR036693">
    <property type="entry name" value="TF_LuxR_autoind-bd_dom_sf"/>
</dbReference>
<dbReference type="InterPro" id="IPR016032">
    <property type="entry name" value="Sig_transdc_resp-reg_C-effctor"/>
</dbReference>
<proteinExistence type="predicted"/>
<protein>
    <submittedName>
        <fullName evidence="5">Regulatory protein</fullName>
    </submittedName>
</protein>
<evidence type="ECO:0000256" key="3">
    <source>
        <dbReference type="ARBA" id="ARBA00023163"/>
    </source>
</evidence>
<dbReference type="Pfam" id="PF00196">
    <property type="entry name" value="GerE"/>
    <property type="match status" value="1"/>
</dbReference>
<dbReference type="KEGG" id="pbh:AAW51_4219"/>
<organism evidence="5 6">
    <name type="scientific">Caldimonas brevitalea</name>
    <dbReference type="NCBI Taxonomy" id="413882"/>
    <lineage>
        <taxon>Bacteria</taxon>
        <taxon>Pseudomonadati</taxon>
        <taxon>Pseudomonadota</taxon>
        <taxon>Betaproteobacteria</taxon>
        <taxon>Burkholderiales</taxon>
        <taxon>Sphaerotilaceae</taxon>
        <taxon>Caldimonas</taxon>
    </lineage>
</organism>
<dbReference type="CDD" id="cd06170">
    <property type="entry name" value="LuxR_C_like"/>
    <property type="match status" value="1"/>
</dbReference>
<dbReference type="GO" id="GO:0006355">
    <property type="term" value="P:regulation of DNA-templated transcription"/>
    <property type="evidence" value="ECO:0007669"/>
    <property type="project" value="InterPro"/>
</dbReference>
<dbReference type="InterPro" id="IPR005143">
    <property type="entry name" value="TF_LuxR_autoind-bd_dom"/>
</dbReference>
<dbReference type="OrthoDB" id="9149076at2"/>
<keyword evidence="2" id="KW-0238">DNA-binding</keyword>
<evidence type="ECO:0000313" key="5">
    <source>
        <dbReference type="EMBL" id="AKJ30910.1"/>
    </source>
</evidence>
<keyword evidence="3" id="KW-0804">Transcription</keyword>
<evidence type="ECO:0000313" key="6">
    <source>
        <dbReference type="Proteomes" id="UP000035352"/>
    </source>
</evidence>
<accession>A0A0G3BWJ7</accession>
<keyword evidence="1" id="KW-0805">Transcription regulation</keyword>
<dbReference type="Gene3D" id="3.30.450.80">
    <property type="entry name" value="Transcription factor LuxR-like, autoinducer-binding domain"/>
    <property type="match status" value="1"/>
</dbReference>
<dbReference type="Pfam" id="PF03472">
    <property type="entry name" value="Autoind_bind"/>
    <property type="match status" value="1"/>
</dbReference>
<dbReference type="Gene3D" id="1.10.10.10">
    <property type="entry name" value="Winged helix-like DNA-binding domain superfamily/Winged helix DNA-binding domain"/>
    <property type="match status" value="1"/>
</dbReference>
<dbReference type="PROSITE" id="PS50043">
    <property type="entry name" value="HTH_LUXR_2"/>
    <property type="match status" value="1"/>
</dbReference>
<dbReference type="SMART" id="SM00421">
    <property type="entry name" value="HTH_LUXR"/>
    <property type="match status" value="1"/>
</dbReference>
<reference evidence="5 6" key="1">
    <citation type="submission" date="2015-05" db="EMBL/GenBank/DDBJ databases">
        <authorList>
            <person name="Tang B."/>
            <person name="Yu Y."/>
        </authorList>
    </citation>
    <scope>NUCLEOTIDE SEQUENCE [LARGE SCALE GENOMIC DNA]</scope>
    <source>
        <strain evidence="5 6">DSM 7029</strain>
    </source>
</reference>
<gene>
    <name evidence="5" type="ORF">AAW51_4219</name>
</gene>
<dbReference type="SUPFAM" id="SSF46894">
    <property type="entry name" value="C-terminal effector domain of the bipartite response regulators"/>
    <property type="match status" value="1"/>
</dbReference>